<gene>
    <name evidence="2" type="ORF">LYSCAS_26640</name>
</gene>
<keyword evidence="1" id="KW-0812">Transmembrane</keyword>
<keyword evidence="1" id="KW-1133">Transmembrane helix</keyword>
<evidence type="ECO:0000256" key="1">
    <source>
        <dbReference type="SAM" id="Phobius"/>
    </source>
</evidence>
<evidence type="ECO:0008006" key="4">
    <source>
        <dbReference type="Google" id="ProtNLM"/>
    </source>
</evidence>
<keyword evidence="1" id="KW-0472">Membrane</keyword>
<sequence length="93" mass="10460">MDPADPIEWRQYRQMRLFYWAAFSAAVAFVVFGSDDKALIALVVLAVLSMGVAFWPCPRCGGRVGYIGLGPFMMLWPFGGWCTTCSRKLFGRK</sequence>
<organism evidence="2 3">
    <name type="scientific">Noviluteimonas caseinilytica</name>
    <dbReference type="NCBI Taxonomy" id="2675101"/>
    <lineage>
        <taxon>Bacteria</taxon>
        <taxon>Pseudomonadati</taxon>
        <taxon>Pseudomonadota</taxon>
        <taxon>Gammaproteobacteria</taxon>
        <taxon>Lysobacterales</taxon>
        <taxon>Lysobacteraceae</taxon>
        <taxon>Noviluteimonas</taxon>
    </lineage>
</organism>
<reference evidence="2 3" key="1">
    <citation type="submission" date="2021-03" db="EMBL/GenBank/DDBJ databases">
        <title>Complete Genome Sequences of Two Lysobacter Strains Isolated from Sea Water (Lysobacter caseinilyticus) and Soil (Lysobacter helvus) in South Korea.</title>
        <authorList>
            <person name="Watanabe Y."/>
            <person name="Arakawa K."/>
        </authorList>
    </citation>
    <scope>NUCLEOTIDE SEQUENCE [LARGE SCALE GENOMIC DNA]</scope>
    <source>
        <strain evidence="2 3">KVB24</strain>
    </source>
</reference>
<protein>
    <recommendedName>
        <fullName evidence="4">DUF983 domain-containing protein</fullName>
    </recommendedName>
</protein>
<evidence type="ECO:0000313" key="3">
    <source>
        <dbReference type="Proteomes" id="UP000681317"/>
    </source>
</evidence>
<proteinExistence type="predicted"/>
<feature type="transmembrane region" description="Helical" evidence="1">
    <location>
        <begin position="39"/>
        <end position="57"/>
    </location>
</feature>
<dbReference type="Proteomes" id="UP000681317">
    <property type="component" value="Chromosome"/>
</dbReference>
<keyword evidence="3" id="KW-1185">Reference proteome</keyword>
<evidence type="ECO:0000313" key="2">
    <source>
        <dbReference type="EMBL" id="BCT93640.1"/>
    </source>
</evidence>
<name>A0ABN6FWA2_9GAMM</name>
<feature type="transmembrane region" description="Helical" evidence="1">
    <location>
        <begin position="64"/>
        <end position="81"/>
    </location>
</feature>
<dbReference type="EMBL" id="AP024545">
    <property type="protein sequence ID" value="BCT93640.1"/>
    <property type="molecule type" value="Genomic_DNA"/>
</dbReference>
<feature type="transmembrane region" description="Helical" evidence="1">
    <location>
        <begin position="17"/>
        <end position="33"/>
    </location>
</feature>
<accession>A0ABN6FWA2</accession>